<name>A0A2N6NRD4_BEABA</name>
<feature type="compositionally biased region" description="Basic and acidic residues" evidence="8">
    <location>
        <begin position="513"/>
        <end position="524"/>
    </location>
</feature>
<dbReference type="InterPro" id="IPR035979">
    <property type="entry name" value="RBD_domain_sf"/>
</dbReference>
<dbReference type="CDD" id="cd12394">
    <property type="entry name" value="RRM1_RBM34"/>
    <property type="match status" value="1"/>
</dbReference>
<dbReference type="PANTHER" id="PTHR23236">
    <property type="entry name" value="EUKARYOTIC TRANSLATION INITIATION FACTOR 4B/4H"/>
    <property type="match status" value="1"/>
</dbReference>
<dbReference type="GO" id="GO:0005730">
    <property type="term" value="C:nucleolus"/>
    <property type="evidence" value="ECO:0007669"/>
    <property type="project" value="UniProtKB-SubCell"/>
</dbReference>
<comment type="subcellular location">
    <subcellularLocation>
        <location evidence="2">Nucleus</location>
        <location evidence="2">Nucleolus</location>
    </subcellularLocation>
</comment>
<feature type="domain" description="RRM" evidence="9">
    <location>
        <begin position="291"/>
        <end position="421"/>
    </location>
</feature>
<dbReference type="PANTHER" id="PTHR23236:SF25">
    <property type="entry name" value="RNA-BINDING PROTEIN 34"/>
    <property type="match status" value="1"/>
</dbReference>
<dbReference type="SMART" id="SM00360">
    <property type="entry name" value="RRM"/>
    <property type="match status" value="2"/>
</dbReference>
<dbReference type="Gene3D" id="3.30.70.330">
    <property type="match status" value="2"/>
</dbReference>
<dbReference type="PROSITE" id="PS50102">
    <property type="entry name" value="RRM"/>
    <property type="match status" value="2"/>
</dbReference>
<dbReference type="EMBL" id="MRVG01000004">
    <property type="protein sequence ID" value="PMB69837.1"/>
    <property type="molecule type" value="Genomic_DNA"/>
</dbReference>
<evidence type="ECO:0000256" key="1">
    <source>
        <dbReference type="ARBA" id="ARBA00002475"/>
    </source>
</evidence>
<dbReference type="InterPro" id="IPR000504">
    <property type="entry name" value="RRM_dom"/>
</dbReference>
<evidence type="ECO:0000256" key="2">
    <source>
        <dbReference type="ARBA" id="ARBA00004604"/>
    </source>
</evidence>
<dbReference type="SUPFAM" id="SSF54928">
    <property type="entry name" value="RNA-binding domain, RBD"/>
    <property type="match status" value="2"/>
</dbReference>
<evidence type="ECO:0000256" key="3">
    <source>
        <dbReference type="ARBA" id="ARBA00007077"/>
    </source>
</evidence>
<comment type="function">
    <text evidence="1">Involved in pre-25S rRNA processing.</text>
</comment>
<dbReference type="Proteomes" id="UP000235728">
    <property type="component" value="Unassembled WGS sequence"/>
</dbReference>
<accession>A0A2N6NRD4</accession>
<keyword evidence="6" id="KW-0539">Nucleus</keyword>
<feature type="compositionally biased region" description="Basic residues" evidence="8">
    <location>
        <begin position="525"/>
        <end position="542"/>
    </location>
</feature>
<feature type="compositionally biased region" description="Acidic residues" evidence="8">
    <location>
        <begin position="139"/>
        <end position="151"/>
    </location>
</feature>
<dbReference type="GO" id="GO:0000463">
    <property type="term" value="P:maturation of LSU-rRNA from tricistronic rRNA transcript (SSU-rRNA, 5.8S rRNA, LSU-rRNA)"/>
    <property type="evidence" value="ECO:0007669"/>
    <property type="project" value="TreeGrafter"/>
</dbReference>
<reference evidence="10 11" key="1">
    <citation type="journal article" date="2016" name="Appl. Microbiol. Biotechnol.">
        <title>Characterization of T-DNA insertion mutants with decreased virulence in the entomopathogenic fungus Beauveria bassiana JEF-007.</title>
        <authorList>
            <person name="Kim S."/>
            <person name="Lee S.J."/>
            <person name="Nai Y.S."/>
            <person name="Yu J.S."/>
            <person name="Lee M.R."/>
            <person name="Yang Y.T."/>
            <person name="Kim J.S."/>
        </authorList>
    </citation>
    <scope>NUCLEOTIDE SEQUENCE [LARGE SCALE GENOMIC DNA]</scope>
    <source>
        <strain evidence="10 11">JEF-007</strain>
    </source>
</reference>
<dbReference type="OMA" id="NAYAVYT"/>
<evidence type="ECO:0000256" key="8">
    <source>
        <dbReference type="SAM" id="MobiDB-lite"/>
    </source>
</evidence>
<evidence type="ECO:0000313" key="10">
    <source>
        <dbReference type="EMBL" id="PMB69837.1"/>
    </source>
</evidence>
<keyword evidence="5 7" id="KW-0694">RNA-binding</keyword>
<feature type="region of interest" description="Disordered" evidence="8">
    <location>
        <begin position="404"/>
        <end position="460"/>
    </location>
</feature>
<gene>
    <name evidence="10" type="primary">NOP12</name>
    <name evidence="10" type="ORF">BM221_004484</name>
</gene>
<dbReference type="GO" id="GO:0019843">
    <property type="term" value="F:rRNA binding"/>
    <property type="evidence" value="ECO:0007669"/>
    <property type="project" value="TreeGrafter"/>
</dbReference>
<dbReference type="InterPro" id="IPR012677">
    <property type="entry name" value="Nucleotide-bd_a/b_plait_sf"/>
</dbReference>
<evidence type="ECO:0000256" key="6">
    <source>
        <dbReference type="ARBA" id="ARBA00023242"/>
    </source>
</evidence>
<evidence type="ECO:0000313" key="11">
    <source>
        <dbReference type="Proteomes" id="UP000235728"/>
    </source>
</evidence>
<feature type="compositionally biased region" description="Low complexity" evidence="8">
    <location>
        <begin position="435"/>
        <end position="447"/>
    </location>
</feature>
<evidence type="ECO:0000256" key="7">
    <source>
        <dbReference type="PROSITE-ProRule" id="PRU00176"/>
    </source>
</evidence>
<feature type="compositionally biased region" description="Basic and acidic residues" evidence="8">
    <location>
        <begin position="127"/>
        <end position="137"/>
    </location>
</feature>
<dbReference type="AlphaFoldDB" id="A0A2N6NRD4"/>
<organism evidence="10 11">
    <name type="scientific">Beauveria bassiana</name>
    <name type="common">White muscardine disease fungus</name>
    <name type="synonym">Tritirachium shiotae</name>
    <dbReference type="NCBI Taxonomy" id="176275"/>
    <lineage>
        <taxon>Eukaryota</taxon>
        <taxon>Fungi</taxon>
        <taxon>Dikarya</taxon>
        <taxon>Ascomycota</taxon>
        <taxon>Pezizomycotina</taxon>
        <taxon>Sordariomycetes</taxon>
        <taxon>Hypocreomycetidae</taxon>
        <taxon>Hypocreales</taxon>
        <taxon>Cordycipitaceae</taxon>
        <taxon>Beauveria</taxon>
    </lineage>
</organism>
<feature type="region of interest" description="Disordered" evidence="8">
    <location>
        <begin position="513"/>
        <end position="553"/>
    </location>
</feature>
<comment type="caution">
    <text evidence="10">The sequence shown here is derived from an EMBL/GenBank/DDBJ whole genome shotgun (WGS) entry which is preliminary data.</text>
</comment>
<feature type="domain" description="RRM" evidence="9">
    <location>
        <begin position="174"/>
        <end position="283"/>
    </location>
</feature>
<dbReference type="Pfam" id="PF00076">
    <property type="entry name" value="RRM_1"/>
    <property type="match status" value="1"/>
</dbReference>
<protein>
    <recommendedName>
        <fullName evidence="4">Nucleolar protein 12</fullName>
    </recommendedName>
</protein>
<evidence type="ECO:0000256" key="4">
    <source>
        <dbReference type="ARBA" id="ARBA00015520"/>
    </source>
</evidence>
<comment type="similarity">
    <text evidence="3">Belongs to the RRM RBM34 family.</text>
</comment>
<sequence length="553" mass="61203">MSKKTSLLASSKAVDPHLQALFASSLRESRPKSPSDDAESGDDEVLSEASEELDYEVDEDNDEDGEQESVNADTEEAVEEEFGAEENFKGALRKERKRKRKDDNEDLEGKYFASLVEDDEAPSGKRAKSEATKKGSDSDGSDEDDGEDTDKEELPKHESLSKEATAAEADKAARTVFVSNVSSEAVSSKAAKRQLLAHFSTVLDKDASPSQKVESIRFRSVAFSGGSMPKRAAYITKSVMEATTHSTNAYVVFSTTAAARRVCKELNGSEVLGRHIRVDSVAHPSPTDHRRCIFVGNLGFVDDETMLNTNKDGEAESKKRNKVPSDVEEGLWRTFSKIGKVENVRVVRDPKTRVGKGFAYVQFYVRIHKFRLQLQLQHRRTVTTNSLSIQDANAVEEALHLNDKSFPPMLPRKLRVTRAKDPRKTNQAIERTKSKFNSNNNNNNNNNKNKDGERNGKPLKKGAVTYVPKMTPDELAAAGRAGKLFGRARAGASHGTPLPSGIKAPERIVFEGRRASSRDALPKDLKKKVKTKRARPVKRSARRGADWKKKSGK</sequence>
<proteinExistence type="inferred from homology"/>
<feature type="compositionally biased region" description="Basic and acidic residues" evidence="8">
    <location>
        <begin position="543"/>
        <end position="553"/>
    </location>
</feature>
<evidence type="ECO:0000259" key="9">
    <source>
        <dbReference type="PROSITE" id="PS50102"/>
    </source>
</evidence>
<feature type="compositionally biased region" description="Acidic residues" evidence="8">
    <location>
        <begin position="36"/>
        <end position="84"/>
    </location>
</feature>
<feature type="compositionally biased region" description="Basic and acidic residues" evidence="8">
    <location>
        <begin position="152"/>
        <end position="161"/>
    </location>
</feature>
<feature type="region of interest" description="Disordered" evidence="8">
    <location>
        <begin position="24"/>
        <end position="167"/>
    </location>
</feature>
<evidence type="ECO:0000256" key="5">
    <source>
        <dbReference type="ARBA" id="ARBA00022884"/>
    </source>
</evidence>